<accession>A0A172YIC1</accession>
<dbReference type="SUPFAM" id="SSF51735">
    <property type="entry name" value="NAD(P)-binding Rossmann-fold domains"/>
    <property type="match status" value="1"/>
</dbReference>
<dbReference type="Gene3D" id="3.40.50.720">
    <property type="entry name" value="NAD(P)-binding Rossmann-like Domain"/>
    <property type="match status" value="1"/>
</dbReference>
<evidence type="ECO:0000256" key="1">
    <source>
        <dbReference type="ARBA" id="ARBA00004781"/>
    </source>
</evidence>
<evidence type="ECO:0000256" key="4">
    <source>
        <dbReference type="ARBA" id="ARBA00017099"/>
    </source>
</evidence>
<evidence type="ECO:0000256" key="2">
    <source>
        <dbReference type="ARBA" id="ARBA00010944"/>
    </source>
</evidence>
<dbReference type="Gene3D" id="3.90.25.10">
    <property type="entry name" value="UDP-galactose 4-epimerase, domain 1"/>
    <property type="match status" value="1"/>
</dbReference>
<evidence type="ECO:0000313" key="8">
    <source>
        <dbReference type="EMBL" id="ANF58939.1"/>
    </source>
</evidence>
<evidence type="ECO:0000313" key="9">
    <source>
        <dbReference type="Proteomes" id="UP000077875"/>
    </source>
</evidence>
<dbReference type="NCBIfam" id="TIGR01214">
    <property type="entry name" value="rmlD"/>
    <property type="match status" value="1"/>
</dbReference>
<dbReference type="STRING" id="376489.A5892_16905"/>
<name>A0A172YIC1_9GAMM</name>
<dbReference type="RefSeq" id="WP_064123792.1">
    <property type="nucleotide sequence ID" value="NZ_CP015243.1"/>
</dbReference>
<keyword evidence="6" id="KW-0521">NADP</keyword>
<keyword evidence="6" id="KW-0560">Oxidoreductase</keyword>
<comment type="pathway">
    <text evidence="1 6">Carbohydrate biosynthesis; dTDP-L-rhamnose biosynthesis.</text>
</comment>
<reference evidence="8 9" key="1">
    <citation type="submission" date="2016-04" db="EMBL/GenBank/DDBJ databases">
        <title>Complete Genome Sequence of Halotalea alkalilenta IHB B 13600.</title>
        <authorList>
            <person name="Swarnkar M.K."/>
            <person name="Sharma A."/>
            <person name="Kaushal K."/>
            <person name="Soni R."/>
            <person name="Rana S."/>
            <person name="Singh A.K."/>
            <person name="Gulati A."/>
        </authorList>
    </citation>
    <scope>NUCLEOTIDE SEQUENCE [LARGE SCALE GENOMIC DNA]</scope>
    <source>
        <strain evidence="8 9">IHB B 13600</strain>
    </source>
</reference>
<comment type="similarity">
    <text evidence="2 6">Belongs to the dTDP-4-dehydrorhamnose reductase family.</text>
</comment>
<dbReference type="EC" id="1.1.1.133" evidence="3 6"/>
<dbReference type="EMBL" id="CP015243">
    <property type="protein sequence ID" value="ANF58939.1"/>
    <property type="molecule type" value="Genomic_DNA"/>
</dbReference>
<proteinExistence type="inferred from homology"/>
<dbReference type="GO" id="GO:0008831">
    <property type="term" value="F:dTDP-4-dehydrorhamnose reductase activity"/>
    <property type="evidence" value="ECO:0007669"/>
    <property type="project" value="UniProtKB-EC"/>
</dbReference>
<feature type="domain" description="RmlD-like substrate binding" evidence="7">
    <location>
        <begin position="4"/>
        <end position="292"/>
    </location>
</feature>
<dbReference type="PANTHER" id="PTHR10491">
    <property type="entry name" value="DTDP-4-DEHYDRORHAMNOSE REDUCTASE"/>
    <property type="match status" value="1"/>
</dbReference>
<comment type="function">
    <text evidence="6">Catalyzes the reduction of dTDP-6-deoxy-L-lyxo-4-hexulose to yield dTDP-L-rhamnose.</text>
</comment>
<dbReference type="Proteomes" id="UP000077875">
    <property type="component" value="Chromosome"/>
</dbReference>
<evidence type="ECO:0000256" key="5">
    <source>
        <dbReference type="ARBA" id="ARBA00048200"/>
    </source>
</evidence>
<dbReference type="GO" id="GO:0005829">
    <property type="term" value="C:cytosol"/>
    <property type="evidence" value="ECO:0007669"/>
    <property type="project" value="TreeGrafter"/>
</dbReference>
<gene>
    <name evidence="8" type="ORF">A5892_16905</name>
</gene>
<keyword evidence="9" id="KW-1185">Reference proteome</keyword>
<dbReference type="UniPathway" id="UPA00124"/>
<dbReference type="GO" id="GO:0009243">
    <property type="term" value="P:O antigen biosynthetic process"/>
    <property type="evidence" value="ECO:0007669"/>
    <property type="project" value="UniProtKB-UniPathway"/>
</dbReference>
<dbReference type="KEGG" id="haa:A5892_16905"/>
<dbReference type="InterPro" id="IPR005913">
    <property type="entry name" value="dTDP_dehydrorham_reduct"/>
</dbReference>
<evidence type="ECO:0000256" key="6">
    <source>
        <dbReference type="RuleBase" id="RU364082"/>
    </source>
</evidence>
<dbReference type="CDD" id="cd05254">
    <property type="entry name" value="dTDP_HR_like_SDR_e"/>
    <property type="match status" value="1"/>
</dbReference>
<sequence>MSRRVLVGGATGQVGRALLERAPLDVEAIGVGSSELDLTDPGAIDAAFARWRPDQVINAAAYTAVDRAESQPELAFAVNRDGPARLGRAAAAAGIPVLHVSTDYVFGGDCDRPYREDDPTAPNSVYGASKLAGERALLAASPDSLVLRTSWVFGIHGQNFVKTMLRLGVERDELGIVADQWGCPTSAVSIAEALWRLGEALASPSPPGAGVYHFAGAPACTWYDFAETIFQRAQALAVLARVPRLRRLSTEEYPTPAQRPAWSVLDCSKLEREAAIAPSDWREDLESMLAALAVRR</sequence>
<comment type="catalytic activity">
    <reaction evidence="5 6">
        <text>dTDP-beta-L-rhamnose + NADP(+) = dTDP-4-dehydro-beta-L-rhamnose + NADPH + H(+)</text>
        <dbReference type="Rhea" id="RHEA:21796"/>
        <dbReference type="ChEBI" id="CHEBI:15378"/>
        <dbReference type="ChEBI" id="CHEBI:57510"/>
        <dbReference type="ChEBI" id="CHEBI:57783"/>
        <dbReference type="ChEBI" id="CHEBI:58349"/>
        <dbReference type="ChEBI" id="CHEBI:62830"/>
        <dbReference type="EC" id="1.1.1.133"/>
    </reaction>
</comment>
<organism evidence="8 9">
    <name type="scientific">Halotalea alkalilenta</name>
    <dbReference type="NCBI Taxonomy" id="376489"/>
    <lineage>
        <taxon>Bacteria</taxon>
        <taxon>Pseudomonadati</taxon>
        <taxon>Pseudomonadota</taxon>
        <taxon>Gammaproteobacteria</taxon>
        <taxon>Oceanospirillales</taxon>
        <taxon>Halomonadaceae</taxon>
        <taxon>Halotalea</taxon>
    </lineage>
</organism>
<comment type="cofactor">
    <cofactor evidence="6">
        <name>Mg(2+)</name>
        <dbReference type="ChEBI" id="CHEBI:18420"/>
    </cofactor>
    <text evidence="6">Binds 1 Mg(2+) ion per monomer.</text>
</comment>
<evidence type="ECO:0000256" key="3">
    <source>
        <dbReference type="ARBA" id="ARBA00012929"/>
    </source>
</evidence>
<dbReference type="Pfam" id="PF04321">
    <property type="entry name" value="RmlD_sub_bind"/>
    <property type="match status" value="1"/>
</dbReference>
<dbReference type="GO" id="GO:0019305">
    <property type="term" value="P:dTDP-rhamnose biosynthetic process"/>
    <property type="evidence" value="ECO:0007669"/>
    <property type="project" value="UniProtKB-UniPathway"/>
</dbReference>
<evidence type="ECO:0000259" key="7">
    <source>
        <dbReference type="Pfam" id="PF04321"/>
    </source>
</evidence>
<dbReference type="InterPro" id="IPR029903">
    <property type="entry name" value="RmlD-like-bd"/>
</dbReference>
<dbReference type="PANTHER" id="PTHR10491:SF4">
    <property type="entry name" value="METHIONINE ADENOSYLTRANSFERASE 2 SUBUNIT BETA"/>
    <property type="match status" value="1"/>
</dbReference>
<dbReference type="UniPathway" id="UPA00281"/>
<protein>
    <recommendedName>
        <fullName evidence="4 6">dTDP-4-dehydrorhamnose reductase</fullName>
        <ecNumber evidence="3 6">1.1.1.133</ecNumber>
    </recommendedName>
</protein>
<dbReference type="AlphaFoldDB" id="A0A172YIC1"/>
<dbReference type="InterPro" id="IPR036291">
    <property type="entry name" value="NAD(P)-bd_dom_sf"/>
</dbReference>